<evidence type="ECO:0000256" key="1">
    <source>
        <dbReference type="SAM" id="MobiDB-lite"/>
    </source>
</evidence>
<sequence>MTRSLTIRRNMHGETISSGVVAPCGGKYTGTAVALKSGNSCIRRVRMIIPAVPFFDFTTNTIYAAVLRSVQAYGNSDEKDGYCGKAETSAPHPDSHCLKTTAAQLLTDAVPPQASIRTYSHNNQVTGTASVSLPPDTNTAEAEGPGCKNPNLNKTNGDQRANCHGLFTEGRDAGHTSPHPVITAGTAEKGEYNELSEDRADRVSPRIRRSRFLQTHHPALCRGNSLGAVYCVGLDIQTGNAGFARAGDVAAPSFRSHQPNLNNPARCVVYAAGYRTGDAPKSVRAYDGLHRPVLSFAPSAEACSFPRQPGWGKFSDTAAIISRSILNQKIIILRLFAPAMQRHIHS</sequence>
<dbReference type="AlphaFoldDB" id="I3YN98"/>
<proteinExistence type="predicted"/>
<evidence type="ECO:0000313" key="2">
    <source>
        <dbReference type="EMBL" id="AFL78466.1"/>
    </source>
</evidence>
<gene>
    <name evidence="2" type="ordered locus">Alfi_2181</name>
</gene>
<accession>I3YN98</accession>
<feature type="compositionally biased region" description="Polar residues" evidence="1">
    <location>
        <begin position="150"/>
        <end position="159"/>
    </location>
</feature>
<protein>
    <submittedName>
        <fullName evidence="2">Uncharacterized protein</fullName>
    </submittedName>
</protein>
<dbReference type="HOGENOM" id="CLU_800856_0_0_10"/>
<dbReference type="STRING" id="679935.Alfi_2181"/>
<dbReference type="EMBL" id="CP003274">
    <property type="protein sequence ID" value="AFL78466.1"/>
    <property type="molecule type" value="Genomic_DNA"/>
</dbReference>
<reference evidence="3" key="1">
    <citation type="journal article" date="2013" name="Stand. Genomic Sci.">
        <title>Complete genome sequence of the bile-resistant pigment-producing anaerobe Alistipes finegoldii type strain (AHN2437(T)).</title>
        <authorList>
            <person name="Mavromatis K."/>
            <person name="Stackebrandt E."/>
            <person name="Munk C."/>
            <person name="Lapidus A."/>
            <person name="Nolan M."/>
            <person name="Lucas S."/>
            <person name="Hammon N."/>
            <person name="Deshpande S."/>
            <person name="Cheng J.F."/>
            <person name="Tapia R."/>
            <person name="Goodwin L.A."/>
            <person name="Pitluck S."/>
            <person name="Liolios K."/>
            <person name="Pagani I."/>
            <person name="Ivanova N."/>
            <person name="Mikhailova N."/>
            <person name="Huntemann M."/>
            <person name="Pati A."/>
            <person name="Chen A."/>
            <person name="Palaniappan K."/>
            <person name="Land M."/>
            <person name="Hauser L."/>
            <person name="Rohde M."/>
            <person name="Gronow S."/>
            <person name="Goker M."/>
            <person name="Detter J.C."/>
            <person name="Bristow J."/>
            <person name="Eisen J.A."/>
            <person name="Markowitz V."/>
            <person name="Hugenholtz P."/>
            <person name="Kyrpides N.C."/>
            <person name="Klenk H.P."/>
            <person name="Woyke T."/>
        </authorList>
    </citation>
    <scope>NUCLEOTIDE SEQUENCE</scope>
    <source>
        <strain evidence="3">DSM 17242 / JCM 16770 / AHN 2437 / CCUG 46020 / CIP 107999</strain>
    </source>
</reference>
<feature type="region of interest" description="Disordered" evidence="1">
    <location>
        <begin position="136"/>
        <end position="159"/>
    </location>
</feature>
<evidence type="ECO:0000313" key="3">
    <source>
        <dbReference type="Proteomes" id="UP000006052"/>
    </source>
</evidence>
<dbReference type="KEGG" id="afd:Alfi_2181"/>
<organism evidence="2 3">
    <name type="scientific">Alistipes finegoldii (strain DSM 17242 / JCM 16770 / CCUG 46020 / CIP 107999 / KCTC 15236 / AHN 2437)</name>
    <dbReference type="NCBI Taxonomy" id="679935"/>
    <lineage>
        <taxon>Bacteria</taxon>
        <taxon>Pseudomonadati</taxon>
        <taxon>Bacteroidota</taxon>
        <taxon>Bacteroidia</taxon>
        <taxon>Bacteroidales</taxon>
        <taxon>Rikenellaceae</taxon>
        <taxon>Alistipes</taxon>
    </lineage>
</organism>
<dbReference type="Proteomes" id="UP000006052">
    <property type="component" value="Chromosome"/>
</dbReference>
<name>I3YN98_ALIFI</name>
<dbReference type="PATRIC" id="fig|679935.3.peg.2099"/>